<dbReference type="EMBL" id="CAJPWZ010002219">
    <property type="protein sequence ID" value="CAG2233871.1"/>
    <property type="molecule type" value="Genomic_DNA"/>
</dbReference>
<comment type="caution">
    <text evidence="1">The sequence shown here is derived from an EMBL/GenBank/DDBJ whole genome shotgun (WGS) entry which is preliminary data.</text>
</comment>
<evidence type="ECO:0000313" key="2">
    <source>
        <dbReference type="Proteomes" id="UP000683360"/>
    </source>
</evidence>
<evidence type="ECO:0000313" key="1">
    <source>
        <dbReference type="EMBL" id="CAG2233871.1"/>
    </source>
</evidence>
<organism evidence="1 2">
    <name type="scientific">Mytilus edulis</name>
    <name type="common">Blue mussel</name>
    <dbReference type="NCBI Taxonomy" id="6550"/>
    <lineage>
        <taxon>Eukaryota</taxon>
        <taxon>Metazoa</taxon>
        <taxon>Spiralia</taxon>
        <taxon>Lophotrochozoa</taxon>
        <taxon>Mollusca</taxon>
        <taxon>Bivalvia</taxon>
        <taxon>Autobranchia</taxon>
        <taxon>Pteriomorphia</taxon>
        <taxon>Mytilida</taxon>
        <taxon>Mytiloidea</taxon>
        <taxon>Mytilidae</taxon>
        <taxon>Mytilinae</taxon>
        <taxon>Mytilus</taxon>
    </lineage>
</organism>
<accession>A0A8S3TTX4</accession>
<keyword evidence="2" id="KW-1185">Reference proteome</keyword>
<proteinExistence type="predicted"/>
<gene>
    <name evidence="1" type="ORF">MEDL_46466</name>
</gene>
<dbReference type="Proteomes" id="UP000683360">
    <property type="component" value="Unassembled WGS sequence"/>
</dbReference>
<name>A0A8S3TTX4_MYTED</name>
<sequence length="706" mass="81307">MINRHLDPDTILPTYMLYRLYEEINLAAYLDDPMCQKLASPYNGDWNKECASNMSLPSLSPSVACHILGTCMGLTCCVKNDLLKRTFQIYFELDPCSSKLSIGIEKVFLNTSLTDFKWGFDNYFSLQGIVRVMYNIEDLYTEKMYLISMKIMFCFESTPPECSENDQFTILKNTMLPKRFCDWSDHMSPSGCSNTAVLPEVEEPVSCLLSSECTYIECCVDVHFIPKSFMFYIHIDPCEYQLTVGIEQFYRNMSLINYRWGVTHDLWLVGVFHAAFNIRSFEGEKFLVVSLNISICFEEAQPCYLSVQILRNTRLPRRLCSWETNYSIKNFSLEKWKQSKYLNRDQPLPEYGLSLLFEELGISSFIRKGQCSQDIQKYRKDSRIKNGRLQQFSFGGIVNLLVIIDKIEKEPVYVMSLNVTVCTESNTPCEQNLVVLRNALFPILQCSSDLRFVDEKFSLVGWKAENNISRENLTDNEASRLFSDIGLSYYIKTLSCDRTKYPYTPSESGWNNMCGRIKSLPALTSTVRCSMDTSCTDITCCVDIPGMGRSLSLALSFDSCHYTMSLQLERFQKNISLLNYEWGNTLQYNLVGVLRVYLKIYDLQVEDKYMINFNISLCMESEGPCMITSPVLKDTKIPKSYCYSSTKPECSNKFQDNPMNEESVNCVMSSCYGFICCVNTPILSTSVQISWEIQECRNRINLQIEK</sequence>
<dbReference type="AlphaFoldDB" id="A0A8S3TTX4"/>
<reference evidence="1" key="1">
    <citation type="submission" date="2021-03" db="EMBL/GenBank/DDBJ databases">
        <authorList>
            <person name="Bekaert M."/>
        </authorList>
    </citation>
    <scope>NUCLEOTIDE SEQUENCE</scope>
</reference>
<dbReference type="OrthoDB" id="6129396at2759"/>
<protein>
    <submittedName>
        <fullName evidence="1">Uncharacterized protein</fullName>
    </submittedName>
</protein>